<dbReference type="STRING" id="927083.DB32_008382"/>
<dbReference type="SUPFAM" id="SSF54427">
    <property type="entry name" value="NTF2-like"/>
    <property type="match status" value="1"/>
</dbReference>
<evidence type="ECO:0000313" key="2">
    <source>
        <dbReference type="EMBL" id="AKF11233.1"/>
    </source>
</evidence>
<dbReference type="KEGG" id="samy:DB32_008382"/>
<dbReference type="EMBL" id="CP011125">
    <property type="protein sequence ID" value="AKF11233.1"/>
    <property type="molecule type" value="Genomic_DNA"/>
</dbReference>
<organism evidence="2 3">
    <name type="scientific">Sandaracinus amylolyticus</name>
    <dbReference type="NCBI Taxonomy" id="927083"/>
    <lineage>
        <taxon>Bacteria</taxon>
        <taxon>Pseudomonadati</taxon>
        <taxon>Myxococcota</taxon>
        <taxon>Polyangia</taxon>
        <taxon>Polyangiales</taxon>
        <taxon>Sandaracinaceae</taxon>
        <taxon>Sandaracinus</taxon>
    </lineage>
</organism>
<protein>
    <recommendedName>
        <fullName evidence="1">SnoaL-like domain-containing protein</fullName>
    </recommendedName>
</protein>
<evidence type="ECO:0000313" key="3">
    <source>
        <dbReference type="Proteomes" id="UP000034883"/>
    </source>
</evidence>
<gene>
    <name evidence="2" type="ORF">DB32_008382</name>
</gene>
<dbReference type="Gene3D" id="3.10.450.50">
    <property type="match status" value="1"/>
</dbReference>
<dbReference type="InterPro" id="IPR032710">
    <property type="entry name" value="NTF2-like_dom_sf"/>
</dbReference>
<dbReference type="Proteomes" id="UP000034883">
    <property type="component" value="Chromosome"/>
</dbReference>
<dbReference type="OrthoDB" id="8229984at2"/>
<dbReference type="Pfam" id="PF12680">
    <property type="entry name" value="SnoaL_2"/>
    <property type="match status" value="1"/>
</dbReference>
<name>A0A0F6WA46_9BACT</name>
<dbReference type="InterPro" id="IPR037401">
    <property type="entry name" value="SnoaL-like"/>
</dbReference>
<keyword evidence="3" id="KW-1185">Reference proteome</keyword>
<accession>A0A0F6WA46</accession>
<sequence length="166" mass="19029">MRAAHRSDARDAFDASLVGIHDEHMAPNEIVDWFTRIWADPPAHGFRFLEPFSPDVELIAPLAGRTRGREAGYAAFRRTFALFPDLRAEVHAWGASEDHVWISMTFHTRDLSWPSVDVLMLTDGVVTARRAYFDPLRVVAYVLRRPALAWRWVRIRRARGAPPWPG</sequence>
<feature type="domain" description="SnoaL-like" evidence="1">
    <location>
        <begin position="48"/>
        <end position="127"/>
    </location>
</feature>
<dbReference type="RefSeq" id="WP_053238119.1">
    <property type="nucleotide sequence ID" value="NZ_CP011125.1"/>
</dbReference>
<dbReference type="AlphaFoldDB" id="A0A0F6WA46"/>
<reference evidence="2 3" key="1">
    <citation type="submission" date="2015-03" db="EMBL/GenBank/DDBJ databases">
        <title>Genome assembly of Sandaracinus amylolyticus DSM 53668.</title>
        <authorList>
            <person name="Sharma G."/>
            <person name="Subramanian S."/>
        </authorList>
    </citation>
    <scope>NUCLEOTIDE SEQUENCE [LARGE SCALE GENOMIC DNA]</scope>
    <source>
        <strain evidence="2 3">DSM 53668</strain>
    </source>
</reference>
<proteinExistence type="predicted"/>
<evidence type="ECO:0000259" key="1">
    <source>
        <dbReference type="Pfam" id="PF12680"/>
    </source>
</evidence>